<dbReference type="GO" id="GO:0032221">
    <property type="term" value="C:Rpd3S complex"/>
    <property type="evidence" value="ECO:0007669"/>
    <property type="project" value="TreeGrafter"/>
</dbReference>
<dbReference type="Pfam" id="PF05712">
    <property type="entry name" value="MRG"/>
    <property type="match status" value="1"/>
</dbReference>
<feature type="chain" id="PRO_5002568423" description="Chromatin modification-related protein EAF3" evidence="14">
    <location>
        <begin position="18"/>
        <end position="928"/>
    </location>
</feature>
<feature type="region of interest" description="Disordered" evidence="13">
    <location>
        <begin position="511"/>
        <end position="530"/>
    </location>
</feature>
<evidence type="ECO:0000256" key="5">
    <source>
        <dbReference type="ARBA" id="ARBA00022763"/>
    </source>
</evidence>
<evidence type="ECO:0000256" key="14">
    <source>
        <dbReference type="SAM" id="SignalP"/>
    </source>
</evidence>
<dbReference type="GO" id="GO:0006281">
    <property type="term" value="P:DNA repair"/>
    <property type="evidence" value="ECO:0007669"/>
    <property type="project" value="UniProtKB-KW"/>
</dbReference>
<evidence type="ECO:0000256" key="1">
    <source>
        <dbReference type="ARBA" id="ARBA00004123"/>
    </source>
</evidence>
<dbReference type="Gene3D" id="2.30.30.140">
    <property type="match status" value="1"/>
</dbReference>
<keyword evidence="7" id="KW-0805">Transcription regulation</keyword>
<feature type="compositionally biased region" description="Polar residues" evidence="13">
    <location>
        <begin position="439"/>
        <end position="453"/>
    </location>
</feature>
<evidence type="ECO:0000256" key="6">
    <source>
        <dbReference type="ARBA" id="ARBA00022853"/>
    </source>
</evidence>
<comment type="similarity">
    <text evidence="2">Belongs to the MRG family.</text>
</comment>
<keyword evidence="9" id="KW-0234">DNA repair</keyword>
<evidence type="ECO:0000256" key="11">
    <source>
        <dbReference type="ARBA" id="ARBA00057322"/>
    </source>
</evidence>
<dbReference type="PANTHER" id="PTHR10880">
    <property type="entry name" value="MORTALITY FACTOR 4-LIKE PROTEIN"/>
    <property type="match status" value="1"/>
</dbReference>
<sequence>MRLSVSAILALPLFAAAAENQFEEYKAQFQTYLDQFSSYIPNPNRYDAADAHEAKTGAKKLSILTLDNWEETLYSTVQPSQTTSEEWWLLITGRNKTCYNQCGPAEVAFNATAEKFALDPKAPHMALLNCDDQPVLCTIFSCNANSLWAIDLLPPGNKVDIWARRINGTTVTSQTLVDLHAAHDRADWHLLNHAFHPFNSWIAEHGLSVPVGYFIWFFATVPNWAPTALSAELIDSLRSILATAIYAKFIQSFHSCQRGENLTTSFSGNPKSNCANCGVSRGHDPTRIDASHFMAPARQPDQASFAKDERVLCFHHEMLYEAKMKNLQKSTSKVPKKGLRPNGTDSARGSEERSASLFATGRGPRRTRDYELETREPQRLEEKILRHLDDNQVLPVPLSLNMASQYFSSVMAPQAGQSTGLAATLNSIAKTITKTIANDHQTPLSDKQSLSSCSHREQGAKKSSSSSQNTVVLVSQEASHATQQPQIPAVNSGHSAHEEEQLQYSEDEDYDPTYDTAEELPPPPTAAQLRDMERRWRREEDERLRQTQKILRERFPDTLKNGVLKMATFSFTTCTAVDNTSPRCTSSRLAQTLVRPSYVSTWREPPRAYDSFKRLPRQDHLYVDPAGKCLFDKKHVYYGQRVNKTAAATSLKKKKAQKKVEKGFDKQTERQGTPSAVKFLDKAPVDGPVIKHAEQETQPPEKTSNSLYGEWSLTVWGCVVTLPGCSIARPDTEEPRIGSISGFEDGFHTRPSIRLPVPDHIKGILVDDWENVTKNNQLVPLPHPHPVDQIINDYLEYERPSRDPESPHVDILEETMAGLKEYFEKSLSRILLYRFERPQYHEIRKEWGKTGENGPKSVCDTYGAEHLCRLIVSLPELVAQTTMDQQSVSRLREEISKFTVWLGKNATKYFVSEYETPAQEYIDRARNI</sequence>
<dbReference type="Proteomes" id="UP000045706">
    <property type="component" value="Unassembled WGS sequence"/>
</dbReference>
<evidence type="ECO:0000256" key="2">
    <source>
        <dbReference type="ARBA" id="ARBA00009093"/>
    </source>
</evidence>
<dbReference type="InterPro" id="IPR008676">
    <property type="entry name" value="MRG"/>
</dbReference>
<dbReference type="Gene3D" id="1.10.274.30">
    <property type="entry name" value="MRG domain"/>
    <property type="match status" value="1"/>
</dbReference>
<dbReference type="InterPro" id="IPR026541">
    <property type="entry name" value="MRG_dom"/>
</dbReference>
<feature type="signal peptide" evidence="14">
    <location>
        <begin position="1"/>
        <end position="17"/>
    </location>
</feature>
<keyword evidence="5" id="KW-0227">DNA damage</keyword>
<accession>A0A0G4NFF8</accession>
<feature type="domain" description="MRG" evidence="15">
    <location>
        <begin position="744"/>
        <end position="915"/>
    </location>
</feature>
<evidence type="ECO:0000256" key="10">
    <source>
        <dbReference type="ARBA" id="ARBA00023242"/>
    </source>
</evidence>
<keyword evidence="6" id="KW-0156">Chromatin regulator</keyword>
<evidence type="ECO:0000256" key="12">
    <source>
        <dbReference type="ARBA" id="ARBA00072864"/>
    </source>
</evidence>
<feature type="region of interest" description="Disordered" evidence="13">
    <location>
        <begin position="439"/>
        <end position="506"/>
    </location>
</feature>
<keyword evidence="10" id="KW-0539">Nucleus</keyword>
<protein>
    <recommendedName>
        <fullName evidence="4">Chromatin modification-related protein EAF3</fullName>
    </recommendedName>
    <alternativeName>
        <fullName evidence="12">Chromatin modification-related protein eaf3</fullName>
    </alternativeName>
</protein>
<gene>
    <name evidence="16" type="ORF">BN1723_006430</name>
</gene>
<dbReference type="InterPro" id="IPR038217">
    <property type="entry name" value="MRG_C_sf"/>
</dbReference>
<evidence type="ECO:0000256" key="9">
    <source>
        <dbReference type="ARBA" id="ARBA00023204"/>
    </source>
</evidence>
<feature type="compositionally biased region" description="Polar residues" evidence="13">
    <location>
        <begin position="461"/>
        <end position="486"/>
    </location>
</feature>
<dbReference type="GO" id="GO:0035267">
    <property type="term" value="C:NuA4 histone acetyltransferase complex"/>
    <property type="evidence" value="ECO:0007669"/>
    <property type="project" value="TreeGrafter"/>
</dbReference>
<comment type="subunit">
    <text evidence="3">Component of the NuA4 histone acetyltransferase complex.</text>
</comment>
<dbReference type="PROSITE" id="PS51640">
    <property type="entry name" value="MRG"/>
    <property type="match status" value="1"/>
</dbReference>
<evidence type="ECO:0000256" key="13">
    <source>
        <dbReference type="SAM" id="MobiDB-lite"/>
    </source>
</evidence>
<evidence type="ECO:0000256" key="8">
    <source>
        <dbReference type="ARBA" id="ARBA00023163"/>
    </source>
</evidence>
<dbReference type="AlphaFoldDB" id="A0A0G4NFF8"/>
<reference evidence="17" key="1">
    <citation type="submission" date="2015-05" db="EMBL/GenBank/DDBJ databases">
        <authorList>
            <person name="Fogelqvist Johan"/>
        </authorList>
    </citation>
    <scope>NUCLEOTIDE SEQUENCE [LARGE SCALE GENOMIC DNA]</scope>
</reference>
<evidence type="ECO:0000256" key="3">
    <source>
        <dbReference type="ARBA" id="ARBA00011353"/>
    </source>
</evidence>
<evidence type="ECO:0000256" key="7">
    <source>
        <dbReference type="ARBA" id="ARBA00023015"/>
    </source>
</evidence>
<organism evidence="16 17">
    <name type="scientific">Verticillium longisporum</name>
    <name type="common">Verticillium dahliae var. longisporum</name>
    <dbReference type="NCBI Taxonomy" id="100787"/>
    <lineage>
        <taxon>Eukaryota</taxon>
        <taxon>Fungi</taxon>
        <taxon>Dikarya</taxon>
        <taxon>Ascomycota</taxon>
        <taxon>Pezizomycotina</taxon>
        <taxon>Sordariomycetes</taxon>
        <taxon>Hypocreomycetidae</taxon>
        <taxon>Glomerellales</taxon>
        <taxon>Plectosphaerellaceae</taxon>
        <taxon>Verticillium</taxon>
    </lineage>
</organism>
<dbReference type="GO" id="GO:0006355">
    <property type="term" value="P:regulation of DNA-templated transcription"/>
    <property type="evidence" value="ECO:0007669"/>
    <property type="project" value="InterPro"/>
</dbReference>
<evidence type="ECO:0000313" key="17">
    <source>
        <dbReference type="Proteomes" id="UP000045706"/>
    </source>
</evidence>
<comment type="function">
    <text evidence="11">Involved in deacetylation of histones, chromatin assembly and chromosome segregation. May act as a transcriptional oscillator, directing histone deacetylases to specific chromosomal domains. Component of the NuA4 histone acetyltransferase complex which is involved in transcriptional activation of selected genes principally by acetylation of nucleosomal histone H4 and H2A. The NuA4 complex is also involved in DNA repair.</text>
</comment>
<feature type="region of interest" description="Disordered" evidence="13">
    <location>
        <begin position="327"/>
        <end position="369"/>
    </location>
</feature>
<proteinExistence type="inferred from homology"/>
<keyword evidence="14" id="KW-0732">Signal</keyword>
<keyword evidence="8" id="KW-0804">Transcription</keyword>
<dbReference type="FunFam" id="1.10.274.30:FF:000004">
    <property type="entry name" value="Putative Chromatin modification-related protein eaf3"/>
    <property type="match status" value="1"/>
</dbReference>
<dbReference type="PANTHER" id="PTHR10880:SF15">
    <property type="entry name" value="MSL COMPLEX SUBUNIT 3"/>
    <property type="match status" value="1"/>
</dbReference>
<comment type="subcellular location">
    <subcellularLocation>
        <location evidence="1">Nucleus</location>
    </subcellularLocation>
</comment>
<dbReference type="EMBL" id="CVQI01034495">
    <property type="protein sequence ID" value="CRK45060.1"/>
    <property type="molecule type" value="Genomic_DNA"/>
</dbReference>
<name>A0A0G4NFF8_VERLO</name>
<evidence type="ECO:0000313" key="16">
    <source>
        <dbReference type="EMBL" id="CRK45060.1"/>
    </source>
</evidence>
<dbReference type="GO" id="GO:0006325">
    <property type="term" value="P:chromatin organization"/>
    <property type="evidence" value="ECO:0007669"/>
    <property type="project" value="UniProtKB-KW"/>
</dbReference>
<evidence type="ECO:0000259" key="15">
    <source>
        <dbReference type="Pfam" id="PF05712"/>
    </source>
</evidence>
<evidence type="ECO:0000256" key="4">
    <source>
        <dbReference type="ARBA" id="ARBA00018505"/>
    </source>
</evidence>